<keyword evidence="9" id="KW-1185">Reference proteome</keyword>
<evidence type="ECO:0000256" key="1">
    <source>
        <dbReference type="ARBA" id="ARBA00004141"/>
    </source>
</evidence>
<name>A0ABP4UY46_9ACTN</name>
<feature type="transmembrane region" description="Helical" evidence="6">
    <location>
        <begin position="35"/>
        <end position="57"/>
    </location>
</feature>
<protein>
    <submittedName>
        <fullName evidence="8">ABC transporter permease</fullName>
    </submittedName>
</protein>
<feature type="transmembrane region" description="Helical" evidence="6">
    <location>
        <begin position="143"/>
        <end position="167"/>
    </location>
</feature>
<feature type="domain" description="ABC-2 type transporter transmembrane" evidence="7">
    <location>
        <begin position="24"/>
        <end position="216"/>
    </location>
</feature>
<evidence type="ECO:0000256" key="5">
    <source>
        <dbReference type="ARBA" id="ARBA00023251"/>
    </source>
</evidence>
<comment type="caution">
    <text evidence="8">The sequence shown here is derived from an EMBL/GenBank/DDBJ whole genome shotgun (WGS) entry which is preliminary data.</text>
</comment>
<organism evidence="8 9">
    <name type="scientific">Fodinicola feengrottensis</name>
    <dbReference type="NCBI Taxonomy" id="435914"/>
    <lineage>
        <taxon>Bacteria</taxon>
        <taxon>Bacillati</taxon>
        <taxon>Actinomycetota</taxon>
        <taxon>Actinomycetes</taxon>
        <taxon>Mycobacteriales</taxon>
        <taxon>Fodinicola</taxon>
    </lineage>
</organism>
<dbReference type="InterPro" id="IPR013525">
    <property type="entry name" value="ABC2_TM"/>
</dbReference>
<dbReference type="Pfam" id="PF01061">
    <property type="entry name" value="ABC2_membrane"/>
    <property type="match status" value="1"/>
</dbReference>
<evidence type="ECO:0000256" key="3">
    <source>
        <dbReference type="ARBA" id="ARBA00022989"/>
    </source>
</evidence>
<accession>A0ABP4UY46</accession>
<evidence type="ECO:0000256" key="6">
    <source>
        <dbReference type="SAM" id="Phobius"/>
    </source>
</evidence>
<keyword evidence="2 6" id="KW-0812">Transmembrane</keyword>
<dbReference type="Proteomes" id="UP001500618">
    <property type="component" value="Unassembled WGS sequence"/>
</dbReference>
<evidence type="ECO:0000256" key="2">
    <source>
        <dbReference type="ARBA" id="ARBA00022692"/>
    </source>
</evidence>
<comment type="subcellular location">
    <subcellularLocation>
        <location evidence="1">Membrane</location>
        <topology evidence="1">Multi-pass membrane protein</topology>
    </subcellularLocation>
</comment>
<dbReference type="InterPro" id="IPR051784">
    <property type="entry name" value="Nod_factor_ABC_transporter"/>
</dbReference>
<keyword evidence="3 6" id="KW-1133">Transmembrane helix</keyword>
<feature type="transmembrane region" description="Helical" evidence="6">
    <location>
        <begin position="63"/>
        <end position="86"/>
    </location>
</feature>
<feature type="transmembrane region" description="Helical" evidence="6">
    <location>
        <begin position="107"/>
        <end position="137"/>
    </location>
</feature>
<evidence type="ECO:0000313" key="8">
    <source>
        <dbReference type="EMBL" id="GAA1712600.1"/>
    </source>
</evidence>
<proteinExistence type="predicted"/>
<sequence>MSTFAPAPGRAPMSRILLAQSAMELKLTLRRGESLLLTLVIPILVLLGIGLTSVVRLPTADRMGFVVPGVMGLAVMSTAFTGQAIATGFERSYGVLKRLGASALPRWGLMVAKTVGVIAVIVLQVAVLAVVGLLAGWHPSAAGILPALGLAVVGTAAFSGLGLWMAGTLRAEATLAAANLVYLLMLAVGGVVTAVPSFAAGILGLLPLDALTTGMRAALTGGTVPLQSWLVLLFWAVVSISAAARFFKWE</sequence>
<keyword evidence="4 6" id="KW-0472">Membrane</keyword>
<feature type="transmembrane region" description="Helical" evidence="6">
    <location>
        <begin position="226"/>
        <end position="247"/>
    </location>
</feature>
<evidence type="ECO:0000256" key="4">
    <source>
        <dbReference type="ARBA" id="ARBA00023136"/>
    </source>
</evidence>
<dbReference type="EMBL" id="BAAANY010000038">
    <property type="protein sequence ID" value="GAA1712600.1"/>
    <property type="molecule type" value="Genomic_DNA"/>
</dbReference>
<feature type="transmembrane region" description="Helical" evidence="6">
    <location>
        <begin position="179"/>
        <end position="206"/>
    </location>
</feature>
<keyword evidence="5" id="KW-0046">Antibiotic resistance</keyword>
<evidence type="ECO:0000313" key="9">
    <source>
        <dbReference type="Proteomes" id="UP001500618"/>
    </source>
</evidence>
<dbReference type="InterPro" id="IPR000412">
    <property type="entry name" value="ABC_2_transport"/>
</dbReference>
<reference evidence="9" key="1">
    <citation type="journal article" date="2019" name="Int. J. Syst. Evol. Microbiol.">
        <title>The Global Catalogue of Microorganisms (GCM) 10K type strain sequencing project: providing services to taxonomists for standard genome sequencing and annotation.</title>
        <authorList>
            <consortium name="The Broad Institute Genomics Platform"/>
            <consortium name="The Broad Institute Genome Sequencing Center for Infectious Disease"/>
            <person name="Wu L."/>
            <person name="Ma J."/>
        </authorList>
    </citation>
    <scope>NUCLEOTIDE SEQUENCE [LARGE SCALE GENOMIC DNA]</scope>
    <source>
        <strain evidence="9">JCM 14718</strain>
    </source>
</reference>
<gene>
    <name evidence="8" type="ORF">GCM10009765_72080</name>
</gene>
<dbReference type="PANTHER" id="PTHR43229">
    <property type="entry name" value="NODULATION PROTEIN J"/>
    <property type="match status" value="1"/>
</dbReference>
<dbReference type="RefSeq" id="WP_344314595.1">
    <property type="nucleotide sequence ID" value="NZ_BAAANY010000038.1"/>
</dbReference>
<dbReference type="PIRSF" id="PIRSF006648">
    <property type="entry name" value="DrrB"/>
    <property type="match status" value="1"/>
</dbReference>
<evidence type="ECO:0000259" key="7">
    <source>
        <dbReference type="Pfam" id="PF01061"/>
    </source>
</evidence>
<dbReference type="PANTHER" id="PTHR43229:SF2">
    <property type="entry name" value="NODULATION PROTEIN J"/>
    <property type="match status" value="1"/>
</dbReference>